<dbReference type="InterPro" id="IPR011009">
    <property type="entry name" value="Kinase-like_dom_sf"/>
</dbReference>
<dbReference type="AlphaFoldDB" id="A0A7T8KHJ6"/>
<accession>A0A7T8KHJ6</accession>
<gene>
    <name evidence="4" type="ORF">FKW44_000603</name>
</gene>
<name>A0A7T8KHJ6_CALRO</name>
<dbReference type="PROSITE" id="PS50011">
    <property type="entry name" value="PROTEIN_KINASE_DOM"/>
    <property type="match status" value="1"/>
</dbReference>
<dbReference type="InterPro" id="IPR000719">
    <property type="entry name" value="Prot_kinase_dom"/>
</dbReference>
<feature type="region of interest" description="Disordered" evidence="2">
    <location>
        <begin position="1"/>
        <end position="32"/>
    </location>
</feature>
<feature type="binding site" evidence="1">
    <location>
        <position position="65"/>
    </location>
    <ligand>
        <name>ATP</name>
        <dbReference type="ChEBI" id="CHEBI:30616"/>
    </ligand>
</feature>
<evidence type="ECO:0000313" key="5">
    <source>
        <dbReference type="Proteomes" id="UP000595437"/>
    </source>
</evidence>
<keyword evidence="1" id="KW-0547">Nucleotide-binding</keyword>
<protein>
    <submittedName>
        <fullName evidence="4">Ribosomal protein S6 kinase beta-1</fullName>
    </submittedName>
</protein>
<proteinExistence type="predicted"/>
<feature type="domain" description="Protein kinase" evidence="3">
    <location>
        <begin position="33"/>
        <end position="91"/>
    </location>
</feature>
<dbReference type="Proteomes" id="UP000595437">
    <property type="component" value="Chromosome 1"/>
</dbReference>
<evidence type="ECO:0000256" key="1">
    <source>
        <dbReference type="PROSITE-ProRule" id="PRU10141"/>
    </source>
</evidence>
<reference evidence="5" key="1">
    <citation type="submission" date="2021-01" db="EMBL/GenBank/DDBJ databases">
        <title>Caligus Genome Assembly.</title>
        <authorList>
            <person name="Gallardo-Escarate C."/>
        </authorList>
    </citation>
    <scope>NUCLEOTIDE SEQUENCE [LARGE SCALE GENOMIC DNA]</scope>
</reference>
<dbReference type="EMBL" id="CP045890">
    <property type="protein sequence ID" value="QQP56057.1"/>
    <property type="molecule type" value="Genomic_DNA"/>
</dbReference>
<keyword evidence="5" id="KW-1185">Reference proteome</keyword>
<dbReference type="PROSITE" id="PS00107">
    <property type="entry name" value="PROTEIN_KINASE_ATP"/>
    <property type="match status" value="1"/>
</dbReference>
<organism evidence="4 5">
    <name type="scientific">Caligus rogercresseyi</name>
    <name type="common">Sea louse</name>
    <dbReference type="NCBI Taxonomy" id="217165"/>
    <lineage>
        <taxon>Eukaryota</taxon>
        <taxon>Metazoa</taxon>
        <taxon>Ecdysozoa</taxon>
        <taxon>Arthropoda</taxon>
        <taxon>Crustacea</taxon>
        <taxon>Multicrustacea</taxon>
        <taxon>Hexanauplia</taxon>
        <taxon>Copepoda</taxon>
        <taxon>Siphonostomatoida</taxon>
        <taxon>Caligidae</taxon>
        <taxon>Caligus</taxon>
    </lineage>
</organism>
<sequence length="91" mass="9961">MNQVLLSEPGVETLDLGSSFSSKGGNPAGTSDFELRSVLGKGGYGKVFQVAKVTGEDKGKIFAMKVLKRPPSFEITRKRRTREPRETFSKP</sequence>
<dbReference type="SUPFAM" id="SSF56112">
    <property type="entry name" value="Protein kinase-like (PK-like)"/>
    <property type="match status" value="1"/>
</dbReference>
<keyword evidence="4" id="KW-0808">Transferase</keyword>
<dbReference type="GO" id="GO:0004672">
    <property type="term" value="F:protein kinase activity"/>
    <property type="evidence" value="ECO:0007669"/>
    <property type="project" value="InterPro"/>
</dbReference>
<keyword evidence="1" id="KW-0067">ATP-binding</keyword>
<dbReference type="InterPro" id="IPR017441">
    <property type="entry name" value="Protein_kinase_ATP_BS"/>
</dbReference>
<keyword evidence="4" id="KW-0418">Kinase</keyword>
<dbReference type="OrthoDB" id="63267at2759"/>
<evidence type="ECO:0000256" key="2">
    <source>
        <dbReference type="SAM" id="MobiDB-lite"/>
    </source>
</evidence>
<evidence type="ECO:0000259" key="3">
    <source>
        <dbReference type="PROSITE" id="PS50011"/>
    </source>
</evidence>
<dbReference type="GO" id="GO:0005524">
    <property type="term" value="F:ATP binding"/>
    <property type="evidence" value="ECO:0007669"/>
    <property type="project" value="UniProtKB-UniRule"/>
</dbReference>
<evidence type="ECO:0000313" key="4">
    <source>
        <dbReference type="EMBL" id="QQP56057.1"/>
    </source>
</evidence>
<dbReference type="Gene3D" id="3.30.200.20">
    <property type="entry name" value="Phosphorylase Kinase, domain 1"/>
    <property type="match status" value="1"/>
</dbReference>